<evidence type="ECO:0000313" key="4">
    <source>
        <dbReference type="EMBL" id="KFB36170.1"/>
    </source>
</evidence>
<evidence type="ECO:0000256" key="1">
    <source>
        <dbReference type="ARBA" id="ARBA00022574"/>
    </source>
</evidence>
<feature type="repeat" description="WD" evidence="3">
    <location>
        <begin position="49"/>
        <end position="81"/>
    </location>
</feature>
<reference evidence="5" key="2">
    <citation type="submission" date="2020-05" db="UniProtKB">
        <authorList>
            <consortium name="EnsemblMetazoa"/>
        </authorList>
    </citation>
    <scope>IDENTIFICATION</scope>
</reference>
<dbReference type="Gene3D" id="2.130.10.10">
    <property type="entry name" value="YVTN repeat-like/Quinoprotein amine dehydrogenase"/>
    <property type="match status" value="2"/>
</dbReference>
<dbReference type="Pfam" id="PF00400">
    <property type="entry name" value="WD40"/>
    <property type="match status" value="3"/>
</dbReference>
<evidence type="ECO:0000256" key="2">
    <source>
        <dbReference type="ARBA" id="ARBA00022737"/>
    </source>
</evidence>
<proteinExistence type="predicted"/>
<dbReference type="Pfam" id="PF14559">
    <property type="entry name" value="TPR_19"/>
    <property type="match status" value="1"/>
</dbReference>
<dbReference type="EMBL" id="KE524732">
    <property type="protein sequence ID" value="KFB36170.1"/>
    <property type="molecule type" value="Genomic_DNA"/>
</dbReference>
<dbReference type="SUPFAM" id="SSF48452">
    <property type="entry name" value="TPR-like"/>
    <property type="match status" value="1"/>
</dbReference>
<organism evidence="4">
    <name type="scientific">Anopheles sinensis</name>
    <name type="common">Mosquito</name>
    <dbReference type="NCBI Taxonomy" id="74873"/>
    <lineage>
        <taxon>Eukaryota</taxon>
        <taxon>Metazoa</taxon>
        <taxon>Ecdysozoa</taxon>
        <taxon>Arthropoda</taxon>
        <taxon>Hexapoda</taxon>
        <taxon>Insecta</taxon>
        <taxon>Pterygota</taxon>
        <taxon>Neoptera</taxon>
        <taxon>Endopterygota</taxon>
        <taxon>Diptera</taxon>
        <taxon>Nematocera</taxon>
        <taxon>Culicoidea</taxon>
        <taxon>Culicidae</taxon>
        <taxon>Anophelinae</taxon>
        <taxon>Anopheles</taxon>
    </lineage>
</organism>
<keyword evidence="2" id="KW-0677">Repeat</keyword>
<dbReference type="SMART" id="SM00028">
    <property type="entry name" value="TPR"/>
    <property type="match status" value="3"/>
</dbReference>
<keyword evidence="1 3" id="KW-0853">WD repeat</keyword>
<dbReference type="Gene3D" id="1.25.40.10">
    <property type="entry name" value="Tetratricopeptide repeat domain"/>
    <property type="match status" value="1"/>
</dbReference>
<feature type="repeat" description="WD" evidence="3">
    <location>
        <begin position="526"/>
        <end position="552"/>
    </location>
</feature>
<dbReference type="InterPro" id="IPR019734">
    <property type="entry name" value="TPR_rpt"/>
</dbReference>
<dbReference type="OMA" id="YKQRYVG"/>
<dbReference type="InterPro" id="IPR045151">
    <property type="entry name" value="DCAF8"/>
</dbReference>
<dbReference type="VEuPathDB" id="VectorBase:ASIC003238"/>
<accession>A0A084VDX6</accession>
<dbReference type="GO" id="GO:0080008">
    <property type="term" value="C:Cul4-RING E3 ubiquitin ligase complex"/>
    <property type="evidence" value="ECO:0007669"/>
    <property type="project" value="TreeGrafter"/>
</dbReference>
<dbReference type="PANTHER" id="PTHR15574">
    <property type="entry name" value="WD REPEAT DOMAIN-CONTAINING FAMILY"/>
    <property type="match status" value="1"/>
</dbReference>
<protein>
    <submittedName>
        <fullName evidence="4">AGAP003346-PA-like protein</fullName>
    </submittedName>
</protein>
<name>A0A084VDX6_ANOSI</name>
<dbReference type="VEuPathDB" id="VectorBase:ASIS022760"/>
<sequence length="629" mass="72017">MKRKQQYGSVTNVTKMLSDRAYWDVEGILRNRLRAAPQFVDFIDLETELKGHNGCVNCLQWSDDGHILASASDDLHVKLWDPFRHTQLHDIATPHEGNIFSVKFLPQRGNAVLATCAGDSKTFVFDINRQDENPTRRCVCHLHRVKRLATSPRNPHLFWSAAEDGVVLQHDMRVQHTCNQQDNNVLIDLRNYLWVSPEIKCIAINPQRPEQMAIGANDCYARVYDRRMISLSRLYDPREIGDGLVVTTRIDKIPNDGCVKYFCPGHLNGDEKVNMQYNFKTITYLTFSPDGTELLVNMGSDHIYLFEINGSRQPVFLELPKLPPTSNGETNGCVGGEKTKHKFPPDVEQLKMEGNDNQERSQYLQAINKYTQAIRKANSKDCAILYLNRATALMRRDWYGDAYAAVRDCHTALRLDPHYVKAYFRLARALLKLEQSKEAQLCLDELIQRFPSYAKNQGVLLLGKDIGIELDKQRVRASESRFSIYEGNYFHDKEKGWRAKAIDYEKRFVGHCNTKTDIKEANYFGDSNYIVAGSDDGRFYVWDRHSGLVTASYKADELIVNCVQPHPYVCLLATSGIDNEIRLWTPKSPEGKFERKEKHLDACVSENQTRMKADPFEEMTPGQAICRAS</sequence>
<gene>
    <name evidence="4" type="ORF">ZHAS_00003238</name>
</gene>
<dbReference type="EMBL" id="ATLV01011900">
    <property type="status" value="NOT_ANNOTATED_CDS"/>
    <property type="molecule type" value="Genomic_DNA"/>
</dbReference>
<dbReference type="GO" id="GO:0005737">
    <property type="term" value="C:cytoplasm"/>
    <property type="evidence" value="ECO:0007669"/>
    <property type="project" value="TreeGrafter"/>
</dbReference>
<evidence type="ECO:0000256" key="3">
    <source>
        <dbReference type="PROSITE-ProRule" id="PRU00221"/>
    </source>
</evidence>
<dbReference type="STRING" id="74873.A0A084VDX6"/>
<dbReference type="PANTHER" id="PTHR15574:SF40">
    <property type="entry name" value="WD AND TETRATRICOPEPTIDE REPEATS PROTEIN 1"/>
    <property type="match status" value="1"/>
</dbReference>
<dbReference type="SMART" id="SM00320">
    <property type="entry name" value="WD40"/>
    <property type="match status" value="7"/>
</dbReference>
<dbReference type="PROSITE" id="PS50294">
    <property type="entry name" value="WD_REPEATS_REGION"/>
    <property type="match status" value="1"/>
</dbReference>
<dbReference type="SUPFAM" id="SSF50978">
    <property type="entry name" value="WD40 repeat-like"/>
    <property type="match status" value="1"/>
</dbReference>
<evidence type="ECO:0000313" key="5">
    <source>
        <dbReference type="EnsemblMetazoa" id="ASIC003238-PA"/>
    </source>
</evidence>
<keyword evidence="6" id="KW-1185">Reference proteome</keyword>
<dbReference type="AlphaFoldDB" id="A0A084VDX6"/>
<reference evidence="4 6" key="1">
    <citation type="journal article" date="2014" name="BMC Genomics">
        <title>Genome sequence of Anopheles sinensis provides insight into genetics basis of mosquito competence for malaria parasites.</title>
        <authorList>
            <person name="Zhou D."/>
            <person name="Zhang D."/>
            <person name="Ding G."/>
            <person name="Shi L."/>
            <person name="Hou Q."/>
            <person name="Ye Y."/>
            <person name="Xu Y."/>
            <person name="Zhou H."/>
            <person name="Xiong C."/>
            <person name="Li S."/>
            <person name="Yu J."/>
            <person name="Hong S."/>
            <person name="Yu X."/>
            <person name="Zou P."/>
            <person name="Chen C."/>
            <person name="Chang X."/>
            <person name="Wang W."/>
            <person name="Lv Y."/>
            <person name="Sun Y."/>
            <person name="Ma L."/>
            <person name="Shen B."/>
            <person name="Zhu C."/>
        </authorList>
    </citation>
    <scope>NUCLEOTIDE SEQUENCE [LARGE SCALE GENOMIC DNA]</scope>
</reference>
<dbReference type="InterPro" id="IPR015943">
    <property type="entry name" value="WD40/YVTN_repeat-like_dom_sf"/>
</dbReference>
<dbReference type="InterPro" id="IPR036322">
    <property type="entry name" value="WD40_repeat_dom_sf"/>
</dbReference>
<dbReference type="PROSITE" id="PS50082">
    <property type="entry name" value="WD_REPEATS_2"/>
    <property type="match status" value="2"/>
</dbReference>
<dbReference type="Proteomes" id="UP000030765">
    <property type="component" value="Unassembled WGS sequence"/>
</dbReference>
<dbReference type="InterPro" id="IPR001680">
    <property type="entry name" value="WD40_rpt"/>
</dbReference>
<dbReference type="OrthoDB" id="4869960at2759"/>
<dbReference type="EnsemblMetazoa" id="ASIC003238-RA">
    <property type="protein sequence ID" value="ASIC003238-PA"/>
    <property type="gene ID" value="ASIC003238"/>
</dbReference>
<dbReference type="GO" id="GO:0045717">
    <property type="term" value="P:negative regulation of fatty acid biosynthetic process"/>
    <property type="evidence" value="ECO:0007669"/>
    <property type="project" value="TreeGrafter"/>
</dbReference>
<evidence type="ECO:0000313" key="6">
    <source>
        <dbReference type="Proteomes" id="UP000030765"/>
    </source>
</evidence>
<dbReference type="InterPro" id="IPR011990">
    <property type="entry name" value="TPR-like_helical_dom_sf"/>
</dbReference>